<name>A0ABQ8F7X1_9FUNG</name>
<evidence type="ECO:0000313" key="2">
    <source>
        <dbReference type="Proteomes" id="UP001648503"/>
    </source>
</evidence>
<organism evidence="1 2">
    <name type="scientific">Batrachochytrium salamandrivorans</name>
    <dbReference type="NCBI Taxonomy" id="1357716"/>
    <lineage>
        <taxon>Eukaryota</taxon>
        <taxon>Fungi</taxon>
        <taxon>Fungi incertae sedis</taxon>
        <taxon>Chytridiomycota</taxon>
        <taxon>Chytridiomycota incertae sedis</taxon>
        <taxon>Chytridiomycetes</taxon>
        <taxon>Rhizophydiales</taxon>
        <taxon>Rhizophydiales incertae sedis</taxon>
        <taxon>Batrachochytrium</taxon>
    </lineage>
</organism>
<evidence type="ECO:0000313" key="1">
    <source>
        <dbReference type="EMBL" id="KAH6593809.1"/>
    </source>
</evidence>
<comment type="caution">
    <text evidence="1">The sequence shown here is derived from an EMBL/GenBank/DDBJ whole genome shotgun (WGS) entry which is preliminary data.</text>
</comment>
<gene>
    <name evidence="1" type="ORF">BASA50_007035</name>
</gene>
<protein>
    <submittedName>
        <fullName evidence="1">Uncharacterized protein</fullName>
    </submittedName>
</protein>
<reference evidence="1 2" key="1">
    <citation type="submission" date="2021-02" db="EMBL/GenBank/DDBJ databases">
        <title>Variation within the Batrachochytrium salamandrivorans European outbreak.</title>
        <authorList>
            <person name="Kelly M."/>
            <person name="Pasmans F."/>
            <person name="Shea T.P."/>
            <person name="Munoz J.F."/>
            <person name="Carranza S."/>
            <person name="Cuomo C.A."/>
            <person name="Martel A."/>
        </authorList>
    </citation>
    <scope>NUCLEOTIDE SEQUENCE [LARGE SCALE GENOMIC DNA]</scope>
    <source>
        <strain evidence="1 2">AMFP18/2</strain>
    </source>
</reference>
<dbReference type="Proteomes" id="UP001648503">
    <property type="component" value="Unassembled WGS sequence"/>
</dbReference>
<sequence>MVGWTYSGEANKQPHWNPLSDTLSLNEPVATTKINAFIITVNSFCNDLNLTCIVMTVPWQSKSYTYDTTHDIQTNKAAHMELIRAVQKRHSMINDITNCTQLFGLDASLQQPSCNAKMTGLHGSSSAATTQITC</sequence>
<proteinExistence type="predicted"/>
<accession>A0ABQ8F7X1</accession>
<dbReference type="EMBL" id="JAFCIX010000344">
    <property type="protein sequence ID" value="KAH6593809.1"/>
    <property type="molecule type" value="Genomic_DNA"/>
</dbReference>
<keyword evidence="2" id="KW-1185">Reference proteome</keyword>